<dbReference type="OrthoDB" id="6439987at2"/>
<evidence type="ECO:0000256" key="3">
    <source>
        <dbReference type="ARBA" id="ARBA00022679"/>
    </source>
</evidence>
<dbReference type="UniPathway" id="UPA00148">
    <property type="reaction ID" value="UER00227"/>
</dbReference>
<dbReference type="HAMAP" id="MF_00787">
    <property type="entry name" value="CbiD"/>
    <property type="match status" value="1"/>
</dbReference>
<dbReference type="Gene3D" id="3.30.2110.10">
    <property type="entry name" value="CbiD-like"/>
    <property type="match status" value="1"/>
</dbReference>
<comment type="similarity">
    <text evidence="5">Belongs to the CbiD family.</text>
</comment>
<evidence type="ECO:0000256" key="1">
    <source>
        <dbReference type="ARBA" id="ARBA00022573"/>
    </source>
</evidence>
<dbReference type="Pfam" id="PF01888">
    <property type="entry name" value="CbiD"/>
    <property type="match status" value="1"/>
</dbReference>
<protein>
    <recommendedName>
        <fullName evidence="5">Cobalt-precorrin-5B C(1)-methyltransferase</fullName>
        <ecNumber evidence="5">2.1.1.195</ecNumber>
    </recommendedName>
    <alternativeName>
        <fullName evidence="5">Cobalt-precorrin-6A synthase</fullName>
    </alternativeName>
</protein>
<dbReference type="GO" id="GO:0032259">
    <property type="term" value="P:methylation"/>
    <property type="evidence" value="ECO:0007669"/>
    <property type="project" value="UniProtKB-KW"/>
</dbReference>
<dbReference type="EMBL" id="QKZL01000004">
    <property type="protein sequence ID" value="PZX17543.1"/>
    <property type="molecule type" value="Genomic_DNA"/>
</dbReference>
<comment type="catalytic activity">
    <reaction evidence="5">
        <text>Co-precorrin-5B + S-adenosyl-L-methionine = Co-precorrin-6A + S-adenosyl-L-homocysteine</text>
        <dbReference type="Rhea" id="RHEA:26285"/>
        <dbReference type="ChEBI" id="CHEBI:57856"/>
        <dbReference type="ChEBI" id="CHEBI:59789"/>
        <dbReference type="ChEBI" id="CHEBI:60063"/>
        <dbReference type="ChEBI" id="CHEBI:60064"/>
        <dbReference type="EC" id="2.1.1.195"/>
    </reaction>
</comment>
<dbReference type="GO" id="GO:0019251">
    <property type="term" value="P:anaerobic cobalamin biosynthetic process"/>
    <property type="evidence" value="ECO:0007669"/>
    <property type="project" value="UniProtKB-UniRule"/>
</dbReference>
<reference evidence="6 7" key="1">
    <citation type="submission" date="2018-06" db="EMBL/GenBank/DDBJ databases">
        <title>Genomic Encyclopedia of Archaeal and Bacterial Type Strains, Phase II (KMG-II): from individual species to whole genera.</title>
        <authorList>
            <person name="Goeker M."/>
        </authorList>
    </citation>
    <scope>NUCLEOTIDE SEQUENCE [LARGE SCALE GENOMIC DNA]</scope>
    <source>
        <strain evidence="6 7">DSM 22009</strain>
    </source>
</reference>
<dbReference type="RefSeq" id="WP_111536451.1">
    <property type="nucleotide sequence ID" value="NZ_QKZL01000004.1"/>
</dbReference>
<accession>A0A2W7ND43</accession>
<keyword evidence="1 5" id="KW-0169">Cobalamin biosynthesis</keyword>
<dbReference type="PANTHER" id="PTHR35863">
    <property type="entry name" value="COBALT-PRECORRIN-5B C(1)-METHYLTRANSFERASE"/>
    <property type="match status" value="1"/>
</dbReference>
<keyword evidence="3 5" id="KW-0808">Transferase</keyword>
<dbReference type="InterPro" id="IPR002748">
    <property type="entry name" value="CbiD"/>
</dbReference>
<dbReference type="InterPro" id="IPR036074">
    <property type="entry name" value="CbiD_sf"/>
</dbReference>
<evidence type="ECO:0000256" key="4">
    <source>
        <dbReference type="ARBA" id="ARBA00022691"/>
    </source>
</evidence>
<keyword evidence="4 5" id="KW-0949">S-adenosyl-L-methionine</keyword>
<dbReference type="SUPFAM" id="SSF111342">
    <property type="entry name" value="CbiD-like"/>
    <property type="match status" value="1"/>
</dbReference>
<keyword evidence="7" id="KW-1185">Reference proteome</keyword>
<dbReference type="NCBIfam" id="TIGR00312">
    <property type="entry name" value="cbiD"/>
    <property type="match status" value="1"/>
</dbReference>
<gene>
    <name evidence="5" type="primary">cbiD</name>
    <name evidence="6" type="ORF">LX81_01268</name>
</gene>
<evidence type="ECO:0000313" key="7">
    <source>
        <dbReference type="Proteomes" id="UP000248916"/>
    </source>
</evidence>
<dbReference type="PANTHER" id="PTHR35863:SF1">
    <property type="entry name" value="COBALT-PRECORRIN-5B C(1)-METHYLTRANSFERASE"/>
    <property type="match status" value="1"/>
</dbReference>
<dbReference type="NCBIfam" id="NF000849">
    <property type="entry name" value="PRK00075.1-1"/>
    <property type="match status" value="1"/>
</dbReference>
<keyword evidence="2 5" id="KW-0489">Methyltransferase</keyword>
<name>A0A2W7ND43_9RHOB</name>
<sequence>MERQPQTPLRRGWTTGACATAAVRAALLRFWTGRFPDEVSIRLPRGEIPVWTLAHCEAGPDWAEAGIVKDAGDDPDVTHGALIVARVGASPGGGIVFRAGPGVGRVTKPGLPIPPGEAAINPVPRSMMIAEVEALAAEHGYEPDIEITISVPGGEALAEKTWNPRLGIVGGISILGTTGIVRPFSCAAWIASIHRGIDVARAAGLGHVAGSTGAQSEKAVQSEFDLPDHAMLDMGDFVGGLVKYLVRHPVDRLTIGGGIAKLAKLGQGARDLHSSRSTVDFHVLAGWAGNPEVAHAGTVLQALEIAGPPLAHAVADHALEELRVMIGAAPIAVDVIVCDRRGTILARA</sequence>
<evidence type="ECO:0000256" key="5">
    <source>
        <dbReference type="HAMAP-Rule" id="MF_00787"/>
    </source>
</evidence>
<comment type="function">
    <text evidence="5">Catalyzes the methylation of C-1 in cobalt-precorrin-5B to form cobalt-precorrin-6A.</text>
</comment>
<dbReference type="GO" id="GO:0043780">
    <property type="term" value="F:cobalt-precorrin-5B C1-methyltransferase activity"/>
    <property type="evidence" value="ECO:0007669"/>
    <property type="project" value="RHEA"/>
</dbReference>
<dbReference type="AlphaFoldDB" id="A0A2W7ND43"/>
<dbReference type="Proteomes" id="UP000248916">
    <property type="component" value="Unassembled WGS sequence"/>
</dbReference>
<evidence type="ECO:0000256" key="2">
    <source>
        <dbReference type="ARBA" id="ARBA00022603"/>
    </source>
</evidence>
<evidence type="ECO:0000313" key="6">
    <source>
        <dbReference type="EMBL" id="PZX17543.1"/>
    </source>
</evidence>
<comment type="pathway">
    <text evidence="5">Cofactor biosynthesis; adenosylcobalamin biosynthesis; cob(II)yrinate a,c-diamide from sirohydrochlorin (anaerobic route): step 6/10.</text>
</comment>
<proteinExistence type="inferred from homology"/>
<comment type="caution">
    <text evidence="6">The sequence shown here is derived from an EMBL/GenBank/DDBJ whole genome shotgun (WGS) entry which is preliminary data.</text>
</comment>
<organism evidence="6 7">
    <name type="scientific">Palleronia aestuarii</name>
    <dbReference type="NCBI Taxonomy" id="568105"/>
    <lineage>
        <taxon>Bacteria</taxon>
        <taxon>Pseudomonadati</taxon>
        <taxon>Pseudomonadota</taxon>
        <taxon>Alphaproteobacteria</taxon>
        <taxon>Rhodobacterales</taxon>
        <taxon>Roseobacteraceae</taxon>
        <taxon>Palleronia</taxon>
    </lineage>
</organism>
<dbReference type="EC" id="2.1.1.195" evidence="5"/>
<dbReference type="PIRSF" id="PIRSF026782">
    <property type="entry name" value="CbiD"/>
    <property type="match status" value="1"/>
</dbReference>